<protein>
    <submittedName>
        <fullName evidence="1">Uncharacterized protein</fullName>
    </submittedName>
</protein>
<organism evidence="1 2">
    <name type="scientific">Cognaticolwellia beringensis</name>
    <dbReference type="NCBI Taxonomy" id="1967665"/>
    <lineage>
        <taxon>Bacteria</taxon>
        <taxon>Pseudomonadati</taxon>
        <taxon>Pseudomonadota</taxon>
        <taxon>Gammaproteobacteria</taxon>
        <taxon>Alteromonadales</taxon>
        <taxon>Colwelliaceae</taxon>
        <taxon>Cognaticolwellia</taxon>
    </lineage>
</organism>
<dbReference type="Proteomes" id="UP000202259">
    <property type="component" value="Chromosome"/>
</dbReference>
<dbReference type="KEGG" id="cber:B5D82_19540"/>
<name>A0A222GD99_9GAMM</name>
<accession>A0A222GD99</accession>
<dbReference type="AlphaFoldDB" id="A0A222GD99"/>
<dbReference type="EMBL" id="CP020465">
    <property type="protein sequence ID" value="ASP49771.1"/>
    <property type="molecule type" value="Genomic_DNA"/>
</dbReference>
<evidence type="ECO:0000313" key="2">
    <source>
        <dbReference type="Proteomes" id="UP000202259"/>
    </source>
</evidence>
<gene>
    <name evidence="1" type="ORF">B5D82_19540</name>
</gene>
<evidence type="ECO:0000313" key="1">
    <source>
        <dbReference type="EMBL" id="ASP49771.1"/>
    </source>
</evidence>
<reference evidence="1 2" key="1">
    <citation type="submission" date="2017-08" db="EMBL/GenBank/DDBJ databases">
        <title>Complete genome of Colwellia sp. NB097-1, a psychrophile bacterium ioslated from Bering Sea.</title>
        <authorList>
            <person name="Chen X."/>
        </authorList>
    </citation>
    <scope>NUCLEOTIDE SEQUENCE [LARGE SCALE GENOMIC DNA]</scope>
    <source>
        <strain evidence="1 2">NB097-1</strain>
    </source>
</reference>
<keyword evidence="2" id="KW-1185">Reference proteome</keyword>
<proteinExistence type="predicted"/>
<sequence>MRLNPSCINNCLLGLSSNVTKSNVTKSDVQGAYSCSVGYLDIWKAEKNSDYYSLELKQI</sequence>